<evidence type="ECO:0000259" key="1">
    <source>
        <dbReference type="Pfam" id="PF04326"/>
    </source>
</evidence>
<dbReference type="Gene3D" id="3.30.950.30">
    <property type="entry name" value="Schlafen, AAA domain"/>
    <property type="match status" value="1"/>
</dbReference>
<organism evidence="2 3">
    <name type="scientific">Marvinbryantia formatexigens DSM 14469</name>
    <dbReference type="NCBI Taxonomy" id="478749"/>
    <lineage>
        <taxon>Bacteria</taxon>
        <taxon>Bacillati</taxon>
        <taxon>Bacillota</taxon>
        <taxon>Clostridia</taxon>
        <taxon>Lachnospirales</taxon>
        <taxon>Lachnospiraceae</taxon>
        <taxon>Marvinbryantia</taxon>
    </lineage>
</organism>
<dbReference type="STRING" id="168384.SAMN05660368_03884"/>
<gene>
    <name evidence="2" type="ORF">BRYFOR_05700</name>
</gene>
<feature type="domain" description="Schlafen AlbA-2" evidence="1">
    <location>
        <begin position="20"/>
        <end position="148"/>
    </location>
</feature>
<accession>C6LAQ6</accession>
<name>C6LAQ6_9FIRM</name>
<dbReference type="InterPro" id="IPR036390">
    <property type="entry name" value="WH_DNA-bd_sf"/>
</dbReference>
<dbReference type="InterPro" id="IPR036388">
    <property type="entry name" value="WH-like_DNA-bd_sf"/>
</dbReference>
<evidence type="ECO:0000313" key="3">
    <source>
        <dbReference type="Proteomes" id="UP000005561"/>
    </source>
</evidence>
<dbReference type="AlphaFoldDB" id="C6LAQ6"/>
<dbReference type="Pfam" id="PF13749">
    <property type="entry name" value="HATPase_c_4"/>
    <property type="match status" value="1"/>
</dbReference>
<keyword evidence="3" id="KW-1185">Reference proteome</keyword>
<dbReference type="InterPro" id="IPR038475">
    <property type="entry name" value="RecG_C_sf"/>
</dbReference>
<dbReference type="Pfam" id="PF04326">
    <property type="entry name" value="SLFN_AlbA_2"/>
    <property type="match status" value="1"/>
</dbReference>
<dbReference type="Gene3D" id="3.30.565.60">
    <property type="match status" value="1"/>
</dbReference>
<dbReference type="InterPro" id="IPR007421">
    <property type="entry name" value="Schlafen_AlbA_2_dom"/>
</dbReference>
<reference evidence="2" key="1">
    <citation type="submission" date="2009-07" db="EMBL/GenBank/DDBJ databases">
        <authorList>
            <person name="Weinstock G."/>
            <person name="Sodergren E."/>
            <person name="Clifton S."/>
            <person name="Fulton L."/>
            <person name="Fulton B."/>
            <person name="Courtney L."/>
            <person name="Fronick C."/>
            <person name="Harrison M."/>
            <person name="Strong C."/>
            <person name="Farmer C."/>
            <person name="Delahaunty K."/>
            <person name="Markovic C."/>
            <person name="Hall O."/>
            <person name="Minx P."/>
            <person name="Tomlinson C."/>
            <person name="Mitreva M."/>
            <person name="Nelson J."/>
            <person name="Hou S."/>
            <person name="Wollam A."/>
            <person name="Pepin K.H."/>
            <person name="Johnson M."/>
            <person name="Bhonagiri V."/>
            <person name="Nash W.E."/>
            <person name="Warren W."/>
            <person name="Chinwalla A."/>
            <person name="Mardis E.R."/>
            <person name="Wilson R.K."/>
        </authorList>
    </citation>
    <scope>NUCLEOTIDE SEQUENCE [LARGE SCALE GENOMIC DNA]</scope>
    <source>
        <strain evidence="2">DSM 14469</strain>
    </source>
</reference>
<dbReference type="PANTHER" id="PTHR30595">
    <property type="entry name" value="GLPR-RELATED TRANSCRIPTIONAL REPRESSOR"/>
    <property type="match status" value="1"/>
</dbReference>
<dbReference type="eggNOG" id="COG2865">
    <property type="taxonomic scope" value="Bacteria"/>
</dbReference>
<dbReference type="SUPFAM" id="SSF46785">
    <property type="entry name" value="Winged helix' DNA-binding domain"/>
    <property type="match status" value="2"/>
</dbReference>
<dbReference type="PANTHER" id="PTHR30595:SF6">
    <property type="entry name" value="SCHLAFEN ALBA-2 DOMAIN-CONTAINING PROTEIN"/>
    <property type="match status" value="1"/>
</dbReference>
<comment type="caution">
    <text evidence="2">The sequence shown here is derived from an EMBL/GenBank/DDBJ whole genome shotgun (WGS) entry which is preliminary data.</text>
</comment>
<dbReference type="EMBL" id="ACCL02000003">
    <property type="protein sequence ID" value="EET62037.1"/>
    <property type="molecule type" value="Genomic_DNA"/>
</dbReference>
<evidence type="ECO:0000313" key="2">
    <source>
        <dbReference type="EMBL" id="EET62037.1"/>
    </source>
</evidence>
<dbReference type="Proteomes" id="UP000005561">
    <property type="component" value="Unassembled WGS sequence"/>
</dbReference>
<dbReference type="Gene3D" id="1.10.10.10">
    <property type="entry name" value="Winged helix-like DNA-binding domain superfamily/Winged helix DNA-binding domain"/>
    <property type="match status" value="2"/>
</dbReference>
<dbReference type="InterPro" id="IPR038461">
    <property type="entry name" value="Schlafen_AlbA_2_dom_sf"/>
</dbReference>
<proteinExistence type="predicted"/>
<protein>
    <submittedName>
        <fullName evidence="2">Divergent AAA domain protein</fullName>
    </submittedName>
</protein>
<sequence>MKEYRMTSNEILDLLKYGERLTLECKKAEGGIPNAIWETYSSFANSSGGVILLGIEEHLKETELEKRFTFCNLRNPGKMIKSFWDTINSKKVSTNLLLDDNVGICQINGCNIIWIDVPQADYRYRPVYINENPLKGSYKRNHEGDYHCTEEEVKAMLRDASDFGIDGSLLEGFTMDDIDPNTLKAYRIEYELHNPEHVWNGIDDKEFLRNLGGYAVNRITKQEGLTVAGLLMFGKGLSVRERFDNIRMDYIDQTNLIGESRWSDRLTYDGSWENNLYNFVKRVLPKLVSDVKRPFRLEGMVRQDDTAIHKAIREAMINMVIHSDYFSTGILKVVKQENGFFFSNPGNLKLPVQAIYEGGHSVARNPKIQNMFRMIGLGDNIGSGFPAILKAWGEEKWRQPDLYDDQELHCVELKLWTVSLMPKECTEYLVEKFGINYQHLISKEQIILATAYLEGKVSNSRLQTVLGEHSTEVGKHLYHLVEYGMLIPERKGRWTTYRINNEYVIQPEQMTIRDMTVPEMILNETDQKIYNYVKANGMITSQQVVDITAISSLQGASVALNRMIKRGLLTKQRKGRHIYYILTA</sequence>